<dbReference type="RefSeq" id="WP_119446617.1">
    <property type="nucleotide sequence ID" value="NZ_CP032320.1"/>
</dbReference>
<protein>
    <submittedName>
        <fullName evidence="1">Uncharacterized protein</fullName>
    </submittedName>
</protein>
<evidence type="ECO:0000313" key="2">
    <source>
        <dbReference type="Proteomes" id="UP000262802"/>
    </source>
</evidence>
<proteinExistence type="predicted"/>
<organism evidence="1 2">
    <name type="scientific">Hymenobacter oligotrophus</name>
    <dbReference type="NCBI Taxonomy" id="2319843"/>
    <lineage>
        <taxon>Bacteria</taxon>
        <taxon>Pseudomonadati</taxon>
        <taxon>Bacteroidota</taxon>
        <taxon>Cytophagia</taxon>
        <taxon>Cytophagales</taxon>
        <taxon>Hymenobacteraceae</taxon>
        <taxon>Hymenobacter</taxon>
    </lineage>
</organism>
<dbReference type="EMBL" id="CP032320">
    <property type="protein sequence ID" value="AYA39091.1"/>
    <property type="molecule type" value="Genomic_DNA"/>
</dbReference>
<dbReference type="AlphaFoldDB" id="A0A3B7RE66"/>
<name>A0A3B7RE66_9BACT</name>
<keyword evidence="1" id="KW-0614">Plasmid</keyword>
<evidence type="ECO:0000313" key="1">
    <source>
        <dbReference type="EMBL" id="AYA39091.1"/>
    </source>
</evidence>
<accession>A0A3B7RE66</accession>
<dbReference type="NCBIfam" id="NF041374">
    <property type="entry name" value="GDCCVxC"/>
    <property type="match status" value="1"/>
</dbReference>
<keyword evidence="2" id="KW-1185">Reference proteome</keyword>
<sequence length="72" mass="7806">MKPLQLTSTLTCPVCAHQQSEQMPTDACQYFYECPSCHTILKPLAGHCCVYCSYGTVPCPPMQQPGTSSCCG</sequence>
<geneLocation type="plasmid" evidence="1 2">
    <name>unnamed3</name>
</geneLocation>
<dbReference type="OrthoDB" id="332228at2"/>
<dbReference type="KEGG" id="hyh:D3Y59_18070"/>
<dbReference type="Proteomes" id="UP000262802">
    <property type="component" value="Plasmid unnamed3"/>
</dbReference>
<reference evidence="1 2" key="1">
    <citation type="submission" date="2018-09" db="EMBL/GenBank/DDBJ databases">
        <title>Hymenobacter medium sp. nov., isolated from R2A medium.</title>
        <authorList>
            <person name="Yingchao G."/>
        </authorList>
    </citation>
    <scope>NUCLEOTIDE SEQUENCE [LARGE SCALE GENOMIC DNA]</scope>
    <source>
        <strain evidence="2">sh-6</strain>
        <plasmid evidence="1 2">unnamed3</plasmid>
    </source>
</reference>
<gene>
    <name evidence="1" type="ORF">D3Y59_18070</name>
</gene>
<dbReference type="InterPro" id="IPR047677">
    <property type="entry name" value="GDCCVxC"/>
</dbReference>